<dbReference type="InterPro" id="IPR043128">
    <property type="entry name" value="Rev_trsase/Diguanyl_cyclase"/>
</dbReference>
<dbReference type="Pfam" id="PF00563">
    <property type="entry name" value="EAL"/>
    <property type="match status" value="1"/>
</dbReference>
<name>G8QRV1_SPHPG</name>
<feature type="transmembrane region" description="Helical" evidence="1">
    <location>
        <begin position="97"/>
        <end position="118"/>
    </location>
</feature>
<proteinExistence type="predicted"/>
<dbReference type="Proteomes" id="UP000005632">
    <property type="component" value="Chromosome"/>
</dbReference>
<evidence type="ECO:0000313" key="4">
    <source>
        <dbReference type="Proteomes" id="UP000005632"/>
    </source>
</evidence>
<gene>
    <name evidence="3" type="ordered locus">SpiGrapes_1060</name>
</gene>
<dbReference type="CDD" id="cd01948">
    <property type="entry name" value="EAL"/>
    <property type="match status" value="1"/>
</dbReference>
<dbReference type="SUPFAM" id="SSF141868">
    <property type="entry name" value="EAL domain-like"/>
    <property type="match status" value="1"/>
</dbReference>
<dbReference type="InterPro" id="IPR035919">
    <property type="entry name" value="EAL_sf"/>
</dbReference>
<keyword evidence="4" id="KW-1185">Reference proteome</keyword>
<keyword evidence="1" id="KW-0472">Membrane</keyword>
<dbReference type="Gene3D" id="3.30.70.270">
    <property type="match status" value="1"/>
</dbReference>
<dbReference type="Gene3D" id="3.20.20.450">
    <property type="entry name" value="EAL domain"/>
    <property type="match status" value="1"/>
</dbReference>
<keyword evidence="1" id="KW-1133">Transmembrane helix</keyword>
<feature type="transmembrane region" description="Helical" evidence="1">
    <location>
        <begin position="55"/>
        <end position="77"/>
    </location>
</feature>
<dbReference type="STRING" id="158190.SpiGrapes_1060"/>
<dbReference type="RefSeq" id="WP_014269733.1">
    <property type="nucleotide sequence ID" value="NC_016633.1"/>
</dbReference>
<feature type="domain" description="EAL" evidence="2">
    <location>
        <begin position="298"/>
        <end position="551"/>
    </location>
</feature>
<protein>
    <submittedName>
        <fullName evidence="3">EAL domain-containing protein</fullName>
    </submittedName>
</protein>
<evidence type="ECO:0000256" key="1">
    <source>
        <dbReference type="SAM" id="Phobius"/>
    </source>
</evidence>
<feature type="transmembrane region" description="Helical" evidence="1">
    <location>
        <begin position="20"/>
        <end position="43"/>
    </location>
</feature>
<dbReference type="EMBL" id="CP003155">
    <property type="protein sequence ID" value="AEV28884.1"/>
    <property type="molecule type" value="Genomic_DNA"/>
</dbReference>
<dbReference type="HOGENOM" id="CLU_000445_70_50_12"/>
<dbReference type="eggNOG" id="COG2199">
    <property type="taxonomic scope" value="Bacteria"/>
</dbReference>
<evidence type="ECO:0000259" key="2">
    <source>
        <dbReference type="PROSITE" id="PS50883"/>
    </source>
</evidence>
<dbReference type="InterPro" id="IPR029787">
    <property type="entry name" value="Nucleotide_cyclase"/>
</dbReference>
<dbReference type="GO" id="GO:0071111">
    <property type="term" value="F:cyclic-guanylate-specific phosphodiesterase activity"/>
    <property type="evidence" value="ECO:0007669"/>
    <property type="project" value="InterPro"/>
</dbReference>
<dbReference type="AlphaFoldDB" id="G8QRV1"/>
<evidence type="ECO:0000313" key="3">
    <source>
        <dbReference type="EMBL" id="AEV28884.1"/>
    </source>
</evidence>
<dbReference type="eggNOG" id="COG2200">
    <property type="taxonomic scope" value="Bacteria"/>
</dbReference>
<dbReference type="KEGG" id="sgp:SpiGrapes_1060"/>
<dbReference type="PANTHER" id="PTHR33121">
    <property type="entry name" value="CYCLIC DI-GMP PHOSPHODIESTERASE PDEF"/>
    <property type="match status" value="1"/>
</dbReference>
<sequence length="555" mass="62052">MKHKDFLESLVLHRTASMVFWQLLLICLLIVFSTWLVFVTGGLTYVFSHTMYIPILLAAFAFDVWGGFFAALGGGFLLGPLMPLDVANGSMQTSANWICRCCIFIAIGLLQGCISLYLKKHFALKRWSDTHNADTGMDNQIALIAALDSLSATHKGEELCCLGVFQVSNYDSILSTFGKEVADKCIYATSKAILQQKSNKNLVGFQIFRETLSYFYVGEFPSNEEIERKSLQFNAFPIVIDSIPYYLDIHMGSATHTIEGLDPIELLNQAQIASIAAYQEKTFYMHFQDGFEKISKRNLAIIGSVPLAIQENQCTLAFQPIVTTASDSIVGVEALLRWNSPVFGSLSPAFFIPLVENTPYIEIVQNWVLEEALKHLQTLNLIFPNLHCSINLSANTLENPKLVSFVQSLLQEKEITPGNLIFEVTETAIMNSPEQALGNLFKLKELGCKLSIDDFGTGLSSFAYLENIPADSIKIDKMFIDKIPFSEHTRCMIKGLVELCQDLGLKVVAEGVDTMEKIEYLHAIGCNYLQGFYYAKALPYEQLVSWIRDNQKTIS</sequence>
<dbReference type="SUPFAM" id="SSF55073">
    <property type="entry name" value="Nucleotide cyclase"/>
    <property type="match status" value="1"/>
</dbReference>
<dbReference type="InterPro" id="IPR050706">
    <property type="entry name" value="Cyclic-di-GMP_PDE-like"/>
</dbReference>
<keyword evidence="1" id="KW-0812">Transmembrane</keyword>
<organism evidence="3 4">
    <name type="scientific">Sphaerochaeta pleomorpha (strain ATCC BAA-1885 / DSM 22778 / Grapes)</name>
    <dbReference type="NCBI Taxonomy" id="158190"/>
    <lineage>
        <taxon>Bacteria</taxon>
        <taxon>Pseudomonadati</taxon>
        <taxon>Spirochaetota</taxon>
        <taxon>Spirochaetia</taxon>
        <taxon>Spirochaetales</taxon>
        <taxon>Sphaerochaetaceae</taxon>
        <taxon>Sphaerochaeta</taxon>
    </lineage>
</organism>
<accession>G8QRV1</accession>
<dbReference type="PANTHER" id="PTHR33121:SF71">
    <property type="entry name" value="OXYGEN SENSOR PROTEIN DOSP"/>
    <property type="match status" value="1"/>
</dbReference>
<dbReference type="OrthoDB" id="366324at2"/>
<dbReference type="PROSITE" id="PS50883">
    <property type="entry name" value="EAL"/>
    <property type="match status" value="1"/>
</dbReference>
<dbReference type="SMART" id="SM00052">
    <property type="entry name" value="EAL"/>
    <property type="match status" value="1"/>
</dbReference>
<reference evidence="3 4" key="1">
    <citation type="submission" date="2011-11" db="EMBL/GenBank/DDBJ databases">
        <title>Complete sequence of Spirochaeta sp. grapes.</title>
        <authorList>
            <consortium name="US DOE Joint Genome Institute"/>
            <person name="Lucas S."/>
            <person name="Han J."/>
            <person name="Lapidus A."/>
            <person name="Cheng J.-F."/>
            <person name="Goodwin L."/>
            <person name="Pitluck S."/>
            <person name="Peters L."/>
            <person name="Ovchinnikova G."/>
            <person name="Munk A.C."/>
            <person name="Detter J.C."/>
            <person name="Han C."/>
            <person name="Tapia R."/>
            <person name="Land M."/>
            <person name="Hauser L."/>
            <person name="Kyrpides N."/>
            <person name="Ivanova N."/>
            <person name="Pagani I."/>
            <person name="Ritalahtilisa K."/>
            <person name="Loeffler F."/>
            <person name="Woyke T."/>
        </authorList>
    </citation>
    <scope>NUCLEOTIDE SEQUENCE [LARGE SCALE GENOMIC DNA]</scope>
    <source>
        <strain evidence="4">ATCC BAA-1885 / DSM 22778 / Grapes</strain>
    </source>
</reference>
<dbReference type="InterPro" id="IPR001633">
    <property type="entry name" value="EAL_dom"/>
</dbReference>